<protein>
    <submittedName>
        <fullName evidence="1">Uncharacterized protein</fullName>
    </submittedName>
</protein>
<proteinExistence type="predicted"/>
<reference evidence="1 2" key="1">
    <citation type="submission" date="2015-09" db="EMBL/GenBank/DDBJ databases">
        <title>Heavy metals and arsenic resistance mechanisms in polyextremophilic archaea of the family Ferroplasmaceae.</title>
        <authorList>
            <person name="Bulaev A.G."/>
            <person name="Kanygina A.V."/>
        </authorList>
    </citation>
    <scope>NUCLEOTIDE SEQUENCE [LARGE SCALE GENOMIC DNA]</scope>
    <source>
        <strain evidence="1 2">BH2</strain>
    </source>
</reference>
<dbReference type="RefSeq" id="WP_055040998.1">
    <property type="nucleotide sequence ID" value="NZ_LKBH01000181.1"/>
</dbReference>
<gene>
    <name evidence="1" type="ORF">AOG55_07655</name>
</gene>
<sequence length="124" mass="14739">MEEKKMNKVRRVVVNGSEPEYFEGSQPEIVRYEIANPQKKGTLERLQETIIENTVNQYELEDRKQIAAIREFMERNPDISYVEYESNPVMRMDLVITRRGLIFKREEASISATLTPNRRFRAQR</sequence>
<dbReference type="InParanoid" id="A0A0Q0RID7"/>
<keyword evidence="2" id="KW-1185">Reference proteome</keyword>
<dbReference type="EMBL" id="LKBH01000181">
    <property type="protein sequence ID" value="KQB35163.1"/>
    <property type="molecule type" value="Genomic_DNA"/>
</dbReference>
<dbReference type="Proteomes" id="UP000050301">
    <property type="component" value="Unassembled WGS sequence"/>
</dbReference>
<name>A0A0Q0RID7_9ARCH</name>
<dbReference type="AlphaFoldDB" id="A0A0Q0RID7"/>
<organism evidence="1 2">
    <name type="scientific">Acidiplasma cupricumulans</name>
    <dbReference type="NCBI Taxonomy" id="312540"/>
    <lineage>
        <taxon>Archaea</taxon>
        <taxon>Methanobacteriati</taxon>
        <taxon>Thermoplasmatota</taxon>
        <taxon>Thermoplasmata</taxon>
        <taxon>Thermoplasmatales</taxon>
        <taxon>Ferroplasmaceae</taxon>
        <taxon>Acidiplasma</taxon>
    </lineage>
</organism>
<accession>A0A0Q0RID7</accession>
<evidence type="ECO:0000313" key="1">
    <source>
        <dbReference type="EMBL" id="KQB35163.1"/>
    </source>
</evidence>
<evidence type="ECO:0000313" key="2">
    <source>
        <dbReference type="Proteomes" id="UP000050301"/>
    </source>
</evidence>
<comment type="caution">
    <text evidence="1">The sequence shown here is derived from an EMBL/GenBank/DDBJ whole genome shotgun (WGS) entry which is preliminary data.</text>
</comment>